<dbReference type="Gene3D" id="1.10.357.10">
    <property type="entry name" value="Tetracycline Repressor, domain 2"/>
    <property type="match status" value="1"/>
</dbReference>
<gene>
    <name evidence="5" type="ORF">ACFY35_23235</name>
</gene>
<feature type="region of interest" description="Disordered" evidence="3">
    <location>
        <begin position="1"/>
        <end position="20"/>
    </location>
</feature>
<evidence type="ECO:0000256" key="3">
    <source>
        <dbReference type="SAM" id="MobiDB-lite"/>
    </source>
</evidence>
<feature type="domain" description="HTH tetR-type" evidence="4">
    <location>
        <begin position="21"/>
        <end position="81"/>
    </location>
</feature>
<dbReference type="RefSeq" id="WP_026206096.1">
    <property type="nucleotide sequence ID" value="NZ_JBIAZU010000004.1"/>
</dbReference>
<dbReference type="SUPFAM" id="SSF48498">
    <property type="entry name" value="Tetracyclin repressor-like, C-terminal domain"/>
    <property type="match status" value="1"/>
</dbReference>
<dbReference type="InterPro" id="IPR036271">
    <property type="entry name" value="Tet_transcr_reg_TetR-rel_C_sf"/>
</dbReference>
<dbReference type="PROSITE" id="PS50977">
    <property type="entry name" value="HTH_TETR_2"/>
    <property type="match status" value="1"/>
</dbReference>
<dbReference type="Pfam" id="PF00440">
    <property type="entry name" value="TetR_N"/>
    <property type="match status" value="1"/>
</dbReference>
<dbReference type="InterPro" id="IPR009057">
    <property type="entry name" value="Homeodomain-like_sf"/>
</dbReference>
<dbReference type="InterPro" id="IPR001647">
    <property type="entry name" value="HTH_TetR"/>
</dbReference>
<organism evidence="5 6">
    <name type="scientific">Paractinoplanes globisporus</name>
    <dbReference type="NCBI Taxonomy" id="113565"/>
    <lineage>
        <taxon>Bacteria</taxon>
        <taxon>Bacillati</taxon>
        <taxon>Actinomycetota</taxon>
        <taxon>Actinomycetes</taxon>
        <taxon>Micromonosporales</taxon>
        <taxon>Micromonosporaceae</taxon>
        <taxon>Paractinoplanes</taxon>
    </lineage>
</organism>
<sequence length="204" mass="22865">MSDERRPRRSPAEGERVRDAERTRERILEAALVEFGELGFAGARIGAIARRAGVNQQLISYYFDGKAGLYAALTERWRQMSAQLSPPEAPLGEVVAGFVRVNAEQRHWVRLLIWQALSGERAEGDRDYRQAMVGDLRRRLEAGEIDRDLDPGFLQLALFGVALAPVLLAEFAEDFTGLSPESPEFRDAYVEQLKRLIAHLGKSA</sequence>
<evidence type="ECO:0000313" key="6">
    <source>
        <dbReference type="Proteomes" id="UP001602245"/>
    </source>
</evidence>
<keyword evidence="6" id="KW-1185">Reference proteome</keyword>
<evidence type="ECO:0000313" key="5">
    <source>
        <dbReference type="EMBL" id="MFF5292366.1"/>
    </source>
</evidence>
<dbReference type="PANTHER" id="PTHR30328:SF54">
    <property type="entry name" value="HTH-TYPE TRANSCRIPTIONAL REPRESSOR SCO4008"/>
    <property type="match status" value="1"/>
</dbReference>
<protein>
    <submittedName>
        <fullName evidence="5">TetR/AcrR family transcriptional regulator</fullName>
    </submittedName>
</protein>
<dbReference type="SUPFAM" id="SSF46689">
    <property type="entry name" value="Homeodomain-like"/>
    <property type="match status" value="1"/>
</dbReference>
<accession>A0ABW6WJJ0</accession>
<dbReference type="PANTHER" id="PTHR30328">
    <property type="entry name" value="TRANSCRIPTIONAL REPRESSOR"/>
    <property type="match status" value="1"/>
</dbReference>
<feature type="DNA-binding region" description="H-T-H motif" evidence="2">
    <location>
        <begin position="44"/>
        <end position="63"/>
    </location>
</feature>
<evidence type="ECO:0000259" key="4">
    <source>
        <dbReference type="PROSITE" id="PS50977"/>
    </source>
</evidence>
<dbReference type="EMBL" id="JBIAZU010000004">
    <property type="protein sequence ID" value="MFF5292366.1"/>
    <property type="molecule type" value="Genomic_DNA"/>
</dbReference>
<keyword evidence="1 2" id="KW-0238">DNA-binding</keyword>
<proteinExistence type="predicted"/>
<evidence type="ECO:0000256" key="2">
    <source>
        <dbReference type="PROSITE-ProRule" id="PRU00335"/>
    </source>
</evidence>
<dbReference type="InterPro" id="IPR050109">
    <property type="entry name" value="HTH-type_TetR-like_transc_reg"/>
</dbReference>
<dbReference type="Proteomes" id="UP001602245">
    <property type="component" value="Unassembled WGS sequence"/>
</dbReference>
<reference evidence="5 6" key="1">
    <citation type="submission" date="2024-10" db="EMBL/GenBank/DDBJ databases">
        <title>The Natural Products Discovery Center: Release of the First 8490 Sequenced Strains for Exploring Actinobacteria Biosynthetic Diversity.</title>
        <authorList>
            <person name="Kalkreuter E."/>
            <person name="Kautsar S.A."/>
            <person name="Yang D."/>
            <person name="Bader C.D."/>
            <person name="Teijaro C.N."/>
            <person name="Fluegel L."/>
            <person name="Davis C.M."/>
            <person name="Simpson J.R."/>
            <person name="Lauterbach L."/>
            <person name="Steele A.D."/>
            <person name="Gui C."/>
            <person name="Meng S."/>
            <person name="Li G."/>
            <person name="Viehrig K."/>
            <person name="Ye F."/>
            <person name="Su P."/>
            <person name="Kiefer A.F."/>
            <person name="Nichols A."/>
            <person name="Cepeda A.J."/>
            <person name="Yan W."/>
            <person name="Fan B."/>
            <person name="Jiang Y."/>
            <person name="Adhikari A."/>
            <person name="Zheng C.-J."/>
            <person name="Schuster L."/>
            <person name="Cowan T.M."/>
            <person name="Smanski M.J."/>
            <person name="Chevrette M.G."/>
            <person name="De Carvalho L.P.S."/>
            <person name="Shen B."/>
        </authorList>
    </citation>
    <scope>NUCLEOTIDE SEQUENCE [LARGE SCALE GENOMIC DNA]</scope>
    <source>
        <strain evidence="5 6">NPDC000087</strain>
    </source>
</reference>
<name>A0ABW6WJJ0_9ACTN</name>
<comment type="caution">
    <text evidence="5">The sequence shown here is derived from an EMBL/GenBank/DDBJ whole genome shotgun (WGS) entry which is preliminary data.</text>
</comment>
<dbReference type="PRINTS" id="PR00455">
    <property type="entry name" value="HTHTETR"/>
</dbReference>
<evidence type="ECO:0000256" key="1">
    <source>
        <dbReference type="ARBA" id="ARBA00023125"/>
    </source>
</evidence>